<protein>
    <submittedName>
        <fullName evidence="2">DUF4337 domain-containing protein</fullName>
    </submittedName>
</protein>
<dbReference type="EMBL" id="CP039865">
    <property type="protein sequence ID" value="QCK86073.1"/>
    <property type="molecule type" value="Genomic_DNA"/>
</dbReference>
<dbReference type="AlphaFoldDB" id="A0A4D7QJH1"/>
<dbReference type="InterPro" id="IPR025570">
    <property type="entry name" value="DUF4337"/>
</dbReference>
<reference evidence="2 3" key="1">
    <citation type="submission" date="2019-04" db="EMBL/GenBank/DDBJ databases">
        <title>Phreatobacter aquaticus sp. nov.</title>
        <authorList>
            <person name="Choi A."/>
            <person name="Baek K."/>
        </authorList>
    </citation>
    <scope>NUCLEOTIDE SEQUENCE [LARGE SCALE GENOMIC DNA]</scope>
    <source>
        <strain evidence="2 3">NMCR1094</strain>
    </source>
</reference>
<accession>A0A4D7QJH1</accession>
<gene>
    <name evidence="2" type="ORF">E8L99_10060</name>
</gene>
<keyword evidence="1" id="KW-0472">Membrane</keyword>
<keyword evidence="1" id="KW-1133">Transmembrane helix</keyword>
<feature type="transmembrane region" description="Helical" evidence="1">
    <location>
        <begin position="159"/>
        <end position="179"/>
    </location>
</feature>
<feature type="transmembrane region" description="Helical" evidence="1">
    <location>
        <begin position="14"/>
        <end position="32"/>
    </location>
</feature>
<evidence type="ECO:0000256" key="1">
    <source>
        <dbReference type="SAM" id="Phobius"/>
    </source>
</evidence>
<dbReference type="Proteomes" id="UP000298588">
    <property type="component" value="Chromosome"/>
</dbReference>
<dbReference type="OrthoDB" id="7992954at2"/>
<keyword evidence="1" id="KW-0812">Transmembrane</keyword>
<dbReference type="RefSeq" id="WP_137099405.1">
    <property type="nucleotide sequence ID" value="NZ_CP039865.1"/>
</dbReference>
<evidence type="ECO:0000313" key="2">
    <source>
        <dbReference type="EMBL" id="QCK86073.1"/>
    </source>
</evidence>
<evidence type="ECO:0000313" key="3">
    <source>
        <dbReference type="Proteomes" id="UP000298588"/>
    </source>
</evidence>
<dbReference type="Pfam" id="PF14235">
    <property type="entry name" value="DUF4337"/>
    <property type="match status" value="1"/>
</dbReference>
<dbReference type="KEGG" id="paqt:E8L99_10060"/>
<keyword evidence="3" id="KW-1185">Reference proteome</keyword>
<feature type="transmembrane region" description="Helical" evidence="1">
    <location>
        <begin position="134"/>
        <end position="153"/>
    </location>
</feature>
<proteinExistence type="predicted"/>
<organism evidence="2 3">
    <name type="scientific">Phreatobacter aquaticus</name>
    <dbReference type="NCBI Taxonomy" id="2570229"/>
    <lineage>
        <taxon>Bacteria</taxon>
        <taxon>Pseudomonadati</taxon>
        <taxon>Pseudomonadota</taxon>
        <taxon>Alphaproteobacteria</taxon>
        <taxon>Hyphomicrobiales</taxon>
        <taxon>Phreatobacteraceae</taxon>
        <taxon>Phreatobacter</taxon>
    </lineage>
</organism>
<sequence length="187" mass="20258">MSGHGHVDPSNKKIALIIAVMALFLAIAETAGKSAQTDALNYNVEASNLWAFFQAKTIRQTTVRTAADDLTITRDTVTDATLKAAMTKQIDAWRATAQRWETEPETQEGRRELSARALDAQKKRDVSYKRYHDFEIASAAFQIGIVLASATVITGAIVLSWIAGGLGIVGLGFMAIGLLKPGLIHLF</sequence>
<name>A0A4D7QJH1_9HYPH</name>